<evidence type="ECO:0000313" key="2">
    <source>
        <dbReference type="EMBL" id="HIU41163.1"/>
    </source>
</evidence>
<organism evidence="2 3">
    <name type="scientific">Candidatus Egerieicola faecale</name>
    <dbReference type="NCBI Taxonomy" id="2840774"/>
    <lineage>
        <taxon>Bacteria</taxon>
        <taxon>Bacillati</taxon>
        <taxon>Bacillota</taxon>
        <taxon>Clostridia</taxon>
        <taxon>Eubacteriales</taxon>
        <taxon>Oscillospiraceae</taxon>
        <taxon>Oscillospiraceae incertae sedis</taxon>
        <taxon>Candidatus Egerieicola</taxon>
    </lineage>
</organism>
<evidence type="ECO:0000313" key="3">
    <source>
        <dbReference type="Proteomes" id="UP000824082"/>
    </source>
</evidence>
<comment type="caution">
    <text evidence="2">The sequence shown here is derived from an EMBL/GenBank/DDBJ whole genome shotgun (WGS) entry which is preliminary data.</text>
</comment>
<dbReference type="Proteomes" id="UP000824082">
    <property type="component" value="Unassembled WGS sequence"/>
</dbReference>
<name>A0A9D1IPZ7_9FIRM</name>
<dbReference type="EMBL" id="DVMX01000021">
    <property type="protein sequence ID" value="HIU41163.1"/>
    <property type="molecule type" value="Genomic_DNA"/>
</dbReference>
<protein>
    <submittedName>
        <fullName evidence="2">Uncharacterized protein</fullName>
    </submittedName>
</protein>
<reference evidence="2" key="2">
    <citation type="journal article" date="2021" name="PeerJ">
        <title>Extensive microbial diversity within the chicken gut microbiome revealed by metagenomics and culture.</title>
        <authorList>
            <person name="Gilroy R."/>
            <person name="Ravi A."/>
            <person name="Getino M."/>
            <person name="Pursley I."/>
            <person name="Horton D.L."/>
            <person name="Alikhan N.F."/>
            <person name="Baker D."/>
            <person name="Gharbi K."/>
            <person name="Hall N."/>
            <person name="Watson M."/>
            <person name="Adriaenssens E.M."/>
            <person name="Foster-Nyarko E."/>
            <person name="Jarju S."/>
            <person name="Secka A."/>
            <person name="Antonio M."/>
            <person name="Oren A."/>
            <person name="Chaudhuri R.R."/>
            <person name="La Ragione R."/>
            <person name="Hildebrand F."/>
            <person name="Pallen M.J."/>
        </authorList>
    </citation>
    <scope>NUCLEOTIDE SEQUENCE</scope>
    <source>
        <strain evidence="2">4509</strain>
    </source>
</reference>
<reference evidence="2" key="1">
    <citation type="submission" date="2020-10" db="EMBL/GenBank/DDBJ databases">
        <authorList>
            <person name="Gilroy R."/>
        </authorList>
    </citation>
    <scope>NUCLEOTIDE SEQUENCE</scope>
    <source>
        <strain evidence="2">4509</strain>
    </source>
</reference>
<sequence>MTSIYFFRLAPYAVYAWKNQGFLFKSGKKSSAAGEKPQPQNKKAPAFTDAFG</sequence>
<accession>A0A9D1IPZ7</accession>
<feature type="region of interest" description="Disordered" evidence="1">
    <location>
        <begin position="28"/>
        <end position="52"/>
    </location>
</feature>
<dbReference type="AlphaFoldDB" id="A0A9D1IPZ7"/>
<evidence type="ECO:0000256" key="1">
    <source>
        <dbReference type="SAM" id="MobiDB-lite"/>
    </source>
</evidence>
<gene>
    <name evidence="2" type="ORF">IAD19_01265</name>
</gene>
<proteinExistence type="predicted"/>